<comment type="caution">
    <text evidence="3">The sequence shown here is derived from an EMBL/GenBank/DDBJ whole genome shotgun (WGS) entry which is preliminary data.</text>
</comment>
<reference evidence="3" key="2">
    <citation type="submission" date="2018-07" db="EMBL/GenBank/DDBJ databases">
        <authorList>
            <person name="Mckenzie S.K."/>
            <person name="Kronauer D.J.C."/>
        </authorList>
    </citation>
    <scope>NUCLEOTIDE SEQUENCE</scope>
    <source>
        <strain evidence="3">Clonal line C1</strain>
    </source>
</reference>
<sequence>MYGDVHEEQMADTDIRAIHQFLVDHNFDSTAESLIKEASKMGFQNLQCKLGTITDLYAQLMFCYHTGNYLTFFQLWNVLFPESIKQCEEYKKLTFYLHVHFAVLPKRKLYAHQNKEYEPTSRTGEWNSSSIEKDPILQNCKENNANEIEKRINNSMKQLQDYLSGDGKELKHDTELQPFYALPFIEDFYADTLYANILEECWLDELTRNLNSFITNYRQNLIDMNNTEVDKTQSQDSVRISTTKATAAESDVVLNKIRKNNVPIVPNDRDIPIFLEDDHNDEEQYGFSHETNRSLKSKSTQTRITGDQIAINNSREDTLNPGESVRSLLRLQKTDRRLMQCNQELALTKTHLCSVHMNYEKLKGRFHKLHADYHKLIDVAGELTVALENSVKGQAVDIQRTLEICMKIFPDLFNQNIRETSYPSLLQFAHTDVKAIALPKLDIKAVPIPPKLLDYRKIKLHLLNGDVKTKLLLLQALRWKITLAQSTEQDEVLHEFISRDLLGLHGQIASDNGKPVLPSLLTAGEAYARHLLQQFTARLLNALASFRCGRDYLSVGSTVVNVTFACLDNNYVDGVDPFGCDMMLAMLQKLSLRRQQRIYMIESGLLEWLINHLHDKYRVMNLYRLEYATALLMNLSLHRLAQARASKIAPLLVSTLLILLSLDHASSLPYINGALNNFLNNPVISEEAKRTKHMNVSDFAGNKKTAEIRKHLDHVLKIQKREIINTPQNDETGDDDNEELDVLENEVDENDPLQNYVGELNGETLLAMCYSVSSKVPQDAINTDTILQTISATNLNEFCDTGHNNHVHSKHTSYPALRDSSETIAASSMTLASVRENSQTETEKFSSVASLYTSNYDSNVVNDTTWKNDSELVKEEAEAFLAKPKLSRTPP</sequence>
<dbReference type="InterPro" id="IPR048959">
    <property type="entry name" value="ARMC9_ARM_dom"/>
</dbReference>
<name>A0A3L8DWH5_OOCBI</name>
<dbReference type="AlphaFoldDB" id="A0A3L8DWH5"/>
<feature type="domain" description="ARMC9 CTLH-like" evidence="2">
    <location>
        <begin position="58"/>
        <end position="219"/>
    </location>
</feature>
<dbReference type="GO" id="GO:0060271">
    <property type="term" value="P:cilium assembly"/>
    <property type="evidence" value="ECO:0007669"/>
    <property type="project" value="InterPro"/>
</dbReference>
<evidence type="ECO:0000259" key="2">
    <source>
        <dbReference type="Pfam" id="PF23138"/>
    </source>
</evidence>
<dbReference type="PANTHER" id="PTHR14881">
    <property type="entry name" value="LISH DOMAIN-CONTAINING PROTEIN ARMC9"/>
    <property type="match status" value="1"/>
</dbReference>
<gene>
    <name evidence="3" type="ORF">DMN91_002904</name>
</gene>
<feature type="domain" description="LisH" evidence="1">
    <location>
        <begin position="600"/>
        <end position="717"/>
    </location>
</feature>
<dbReference type="Proteomes" id="UP000279307">
    <property type="component" value="Chromosome 3"/>
</dbReference>
<reference evidence="3" key="1">
    <citation type="journal article" date="2018" name="Genome Res.">
        <title>The genomic architecture and molecular evolution of ant odorant receptors.</title>
        <authorList>
            <person name="McKenzie S.K."/>
            <person name="Kronauer D.J.C."/>
        </authorList>
    </citation>
    <scope>NUCLEOTIDE SEQUENCE [LARGE SCALE GENOMIC DNA]</scope>
    <source>
        <strain evidence="3">Clonal line C1</strain>
    </source>
</reference>
<dbReference type="PANTHER" id="PTHR14881:SF4">
    <property type="entry name" value="LISH DOMAIN-CONTAINING PROTEIN ARMC9"/>
    <property type="match status" value="1"/>
</dbReference>
<dbReference type="InterPro" id="IPR006594">
    <property type="entry name" value="LisH"/>
</dbReference>
<dbReference type="OrthoDB" id="538223at2759"/>
<accession>A0A3L8DWH5</accession>
<proteinExistence type="predicted"/>
<dbReference type="GO" id="GO:0036064">
    <property type="term" value="C:ciliary basal body"/>
    <property type="evidence" value="ECO:0007669"/>
    <property type="project" value="InterPro"/>
</dbReference>
<dbReference type="InterPro" id="IPR040369">
    <property type="entry name" value="ARMC9"/>
</dbReference>
<dbReference type="PROSITE" id="PS50896">
    <property type="entry name" value="LISH"/>
    <property type="match status" value="1"/>
</dbReference>
<dbReference type="GO" id="GO:0097542">
    <property type="term" value="C:ciliary tip"/>
    <property type="evidence" value="ECO:0007669"/>
    <property type="project" value="TreeGrafter"/>
</dbReference>
<dbReference type="Pfam" id="PF21050">
    <property type="entry name" value="ARMC9_ARM"/>
    <property type="match status" value="1"/>
</dbReference>
<organism evidence="3">
    <name type="scientific">Ooceraea biroi</name>
    <name type="common">Clonal raider ant</name>
    <name type="synonym">Cerapachys biroi</name>
    <dbReference type="NCBI Taxonomy" id="2015173"/>
    <lineage>
        <taxon>Eukaryota</taxon>
        <taxon>Metazoa</taxon>
        <taxon>Ecdysozoa</taxon>
        <taxon>Arthropoda</taxon>
        <taxon>Hexapoda</taxon>
        <taxon>Insecta</taxon>
        <taxon>Pterygota</taxon>
        <taxon>Neoptera</taxon>
        <taxon>Endopterygota</taxon>
        <taxon>Hymenoptera</taxon>
        <taxon>Apocrita</taxon>
        <taxon>Aculeata</taxon>
        <taxon>Formicoidea</taxon>
        <taxon>Formicidae</taxon>
        <taxon>Dorylinae</taxon>
        <taxon>Ooceraea</taxon>
    </lineage>
</organism>
<dbReference type="GO" id="GO:0005814">
    <property type="term" value="C:centriole"/>
    <property type="evidence" value="ECO:0007669"/>
    <property type="project" value="TreeGrafter"/>
</dbReference>
<dbReference type="InterPro" id="IPR056327">
    <property type="entry name" value="ARMC9_CTLH-like_dom"/>
</dbReference>
<protein>
    <submittedName>
        <fullName evidence="3">Uncharacterized protein</fullName>
    </submittedName>
</protein>
<evidence type="ECO:0000259" key="1">
    <source>
        <dbReference type="Pfam" id="PF21050"/>
    </source>
</evidence>
<dbReference type="Pfam" id="PF23138">
    <property type="entry name" value="CTLH_Armc9"/>
    <property type="match status" value="1"/>
</dbReference>
<dbReference type="EMBL" id="QOIP01000003">
    <property type="protein sequence ID" value="RLU24814.1"/>
    <property type="molecule type" value="Genomic_DNA"/>
</dbReference>
<evidence type="ECO:0000313" key="3">
    <source>
        <dbReference type="EMBL" id="RLU24814.1"/>
    </source>
</evidence>